<reference evidence="1" key="1">
    <citation type="journal article" date="2020" name="Stud. Mycol.">
        <title>101 Dothideomycetes genomes: a test case for predicting lifestyles and emergence of pathogens.</title>
        <authorList>
            <person name="Haridas S."/>
            <person name="Albert R."/>
            <person name="Binder M."/>
            <person name="Bloem J."/>
            <person name="Labutti K."/>
            <person name="Salamov A."/>
            <person name="Andreopoulos B."/>
            <person name="Baker S."/>
            <person name="Barry K."/>
            <person name="Bills G."/>
            <person name="Bluhm B."/>
            <person name="Cannon C."/>
            <person name="Castanera R."/>
            <person name="Culley D."/>
            <person name="Daum C."/>
            <person name="Ezra D."/>
            <person name="Gonzalez J."/>
            <person name="Henrissat B."/>
            <person name="Kuo A."/>
            <person name="Liang C."/>
            <person name="Lipzen A."/>
            <person name="Lutzoni F."/>
            <person name="Magnuson J."/>
            <person name="Mondo S."/>
            <person name="Nolan M."/>
            <person name="Ohm R."/>
            <person name="Pangilinan J."/>
            <person name="Park H.-J."/>
            <person name="Ramirez L."/>
            <person name="Alfaro M."/>
            <person name="Sun H."/>
            <person name="Tritt A."/>
            <person name="Yoshinaga Y."/>
            <person name="Zwiers L.-H."/>
            <person name="Turgeon B."/>
            <person name="Goodwin S."/>
            <person name="Spatafora J."/>
            <person name="Crous P."/>
            <person name="Grigoriev I."/>
        </authorList>
    </citation>
    <scope>NUCLEOTIDE SEQUENCE</scope>
    <source>
        <strain evidence="1">CBS 109.77</strain>
    </source>
</reference>
<proteinExistence type="predicted"/>
<organism evidence="1 2">
    <name type="scientific">Melanomma pulvis-pyrius CBS 109.77</name>
    <dbReference type="NCBI Taxonomy" id="1314802"/>
    <lineage>
        <taxon>Eukaryota</taxon>
        <taxon>Fungi</taxon>
        <taxon>Dikarya</taxon>
        <taxon>Ascomycota</taxon>
        <taxon>Pezizomycotina</taxon>
        <taxon>Dothideomycetes</taxon>
        <taxon>Pleosporomycetidae</taxon>
        <taxon>Pleosporales</taxon>
        <taxon>Melanommataceae</taxon>
        <taxon>Melanomma</taxon>
    </lineage>
</organism>
<accession>A0A6A6X402</accession>
<dbReference type="AlphaFoldDB" id="A0A6A6X402"/>
<evidence type="ECO:0008006" key="3">
    <source>
        <dbReference type="Google" id="ProtNLM"/>
    </source>
</evidence>
<keyword evidence="2" id="KW-1185">Reference proteome</keyword>
<gene>
    <name evidence="1" type="ORF">K505DRAFT_339738</name>
</gene>
<dbReference type="EMBL" id="MU002030">
    <property type="protein sequence ID" value="KAF2791230.1"/>
    <property type="molecule type" value="Genomic_DNA"/>
</dbReference>
<evidence type="ECO:0000313" key="1">
    <source>
        <dbReference type="EMBL" id="KAF2791230.1"/>
    </source>
</evidence>
<sequence length="246" mass="27469">MAVENYFRDLSEYLTAAYITLQETDSGAITLNDGPEFADAVDCMVSYFYKAGYNASDYTTSESLLHAQIVTIADKYDCASLYKLARTSFAKTVNDVDSDEWVAIAALIYDYTITDLLAHLELRSLVVGAVADRPGILETIPHKESMTELLRSDADLATDLLLAGLRKPKAKDHLPEYIFMCDHCQYVHIGSRNCSNVVRSNDLRMICPYCGKEAGTTSKRYVHTVDLFKAFLCPSCDGRHTREPES</sequence>
<dbReference type="Proteomes" id="UP000799757">
    <property type="component" value="Unassembled WGS sequence"/>
</dbReference>
<dbReference type="OrthoDB" id="6359816at2759"/>
<evidence type="ECO:0000313" key="2">
    <source>
        <dbReference type="Proteomes" id="UP000799757"/>
    </source>
</evidence>
<protein>
    <recommendedName>
        <fullName evidence="3">BTB domain-containing protein</fullName>
    </recommendedName>
</protein>
<name>A0A6A6X402_9PLEO</name>